<gene>
    <name evidence="1" type="ORF">Pcinc_040827</name>
</gene>
<organism evidence="1 2">
    <name type="scientific">Petrolisthes cinctipes</name>
    <name type="common">Flat porcelain crab</name>
    <dbReference type="NCBI Taxonomy" id="88211"/>
    <lineage>
        <taxon>Eukaryota</taxon>
        <taxon>Metazoa</taxon>
        <taxon>Ecdysozoa</taxon>
        <taxon>Arthropoda</taxon>
        <taxon>Crustacea</taxon>
        <taxon>Multicrustacea</taxon>
        <taxon>Malacostraca</taxon>
        <taxon>Eumalacostraca</taxon>
        <taxon>Eucarida</taxon>
        <taxon>Decapoda</taxon>
        <taxon>Pleocyemata</taxon>
        <taxon>Anomura</taxon>
        <taxon>Galatheoidea</taxon>
        <taxon>Porcellanidae</taxon>
        <taxon>Petrolisthes</taxon>
    </lineage>
</organism>
<evidence type="ECO:0000313" key="1">
    <source>
        <dbReference type="EMBL" id="KAK3852596.1"/>
    </source>
</evidence>
<dbReference type="AlphaFoldDB" id="A0AAE1EKG0"/>
<dbReference type="Proteomes" id="UP001286313">
    <property type="component" value="Unassembled WGS sequence"/>
</dbReference>
<name>A0AAE1EKG0_PETCI</name>
<keyword evidence="2" id="KW-1185">Reference proteome</keyword>
<accession>A0AAE1EKG0</accession>
<reference evidence="1" key="1">
    <citation type="submission" date="2023-10" db="EMBL/GenBank/DDBJ databases">
        <title>Genome assemblies of two species of porcelain crab, Petrolisthes cinctipes and Petrolisthes manimaculis (Anomura: Porcellanidae).</title>
        <authorList>
            <person name="Angst P."/>
        </authorList>
    </citation>
    <scope>NUCLEOTIDE SEQUENCE</scope>
    <source>
        <strain evidence="1">PB745_01</strain>
        <tissue evidence="1">Gill</tissue>
    </source>
</reference>
<evidence type="ECO:0000313" key="2">
    <source>
        <dbReference type="Proteomes" id="UP001286313"/>
    </source>
</evidence>
<dbReference type="EMBL" id="JAWQEG010007341">
    <property type="protein sequence ID" value="KAK3852596.1"/>
    <property type="molecule type" value="Genomic_DNA"/>
</dbReference>
<sequence length="250" mass="27657">MGVGSGLDAHLACFQTMCHILTFVSVIWSTRRRSPDAGFLARQGCPTYLPGPSPPPPSTHLLCQSLPYIHPQSTPSLYPSSVSPYLIPVLCKPLPYTHPQSTPTFHPSSVNHYLSPILCQPLHNTRPLSTPTIHPSSVNPYLMTILMPVLTLYPSSVKPYLSPILCQPLYYTHTLFVSIFKPSSKFYLSSISPYFKSTPPLPDPTFLLSPASSNPPPPHHTSRKYVNKLNFSEGMWSESEVGGNTRTRSI</sequence>
<comment type="caution">
    <text evidence="1">The sequence shown here is derived from an EMBL/GenBank/DDBJ whole genome shotgun (WGS) entry which is preliminary data.</text>
</comment>
<proteinExistence type="predicted"/>
<protein>
    <submittedName>
        <fullName evidence="1">Uncharacterized protein</fullName>
    </submittedName>
</protein>